<keyword evidence="3" id="KW-1185">Reference proteome</keyword>
<dbReference type="AlphaFoldDB" id="Q0FWC4"/>
<evidence type="ECO:0000313" key="3">
    <source>
        <dbReference type="Proteomes" id="UP000006230"/>
    </source>
</evidence>
<sequence length="25" mass="3012">MKSMGGILRERKRGGRHRRRSRSRS</sequence>
<feature type="region of interest" description="Disordered" evidence="1">
    <location>
        <begin position="1"/>
        <end position="25"/>
    </location>
</feature>
<name>Q0FWC4_SALBH</name>
<organism evidence="2 3">
    <name type="scientific">Salipiger bermudensis (strain DSM 26914 / JCM 13377 / KCTC 12554 / HTCC2601)</name>
    <name type="common">Pelagibaca bermudensis</name>
    <dbReference type="NCBI Taxonomy" id="314265"/>
    <lineage>
        <taxon>Bacteria</taxon>
        <taxon>Pseudomonadati</taxon>
        <taxon>Pseudomonadota</taxon>
        <taxon>Alphaproteobacteria</taxon>
        <taxon>Rhodobacterales</taxon>
        <taxon>Roseobacteraceae</taxon>
        <taxon>Salipiger</taxon>
    </lineage>
</organism>
<protein>
    <submittedName>
        <fullName evidence="2">Uncharacterized protein</fullName>
    </submittedName>
</protein>
<reference evidence="2 3" key="1">
    <citation type="journal article" date="2010" name="J. Bacteriol.">
        <title>Genome sequences of Pelagibaca bermudensis HTCC2601T and Maritimibacter alkaliphilus HTCC2654T, the type strains of two marine Roseobacter genera.</title>
        <authorList>
            <person name="Thrash J.C."/>
            <person name="Cho J.C."/>
            <person name="Ferriera S."/>
            <person name="Johnson J."/>
            <person name="Vergin K.L."/>
            <person name="Giovannoni S.J."/>
        </authorList>
    </citation>
    <scope>NUCLEOTIDE SEQUENCE [LARGE SCALE GENOMIC DNA]</scope>
    <source>
        <strain evidence="3">DSM 26914 / JCM 13377 / KCTC 12554 / HTCC2601</strain>
    </source>
</reference>
<dbReference type="Proteomes" id="UP000006230">
    <property type="component" value="Unassembled WGS sequence"/>
</dbReference>
<proteinExistence type="predicted"/>
<evidence type="ECO:0000313" key="2">
    <source>
        <dbReference type="EMBL" id="EAU48628.1"/>
    </source>
</evidence>
<dbReference type="EMBL" id="AATQ01000001">
    <property type="protein sequence ID" value="EAU48628.1"/>
    <property type="molecule type" value="Genomic_DNA"/>
</dbReference>
<comment type="caution">
    <text evidence="2">The sequence shown here is derived from an EMBL/GenBank/DDBJ whole genome shotgun (WGS) entry which is preliminary data.</text>
</comment>
<dbReference type="HOGENOM" id="CLU_3419089_0_0_5"/>
<accession>Q0FWC4</accession>
<gene>
    <name evidence="2" type="ORF">R2601_03608</name>
</gene>
<evidence type="ECO:0000256" key="1">
    <source>
        <dbReference type="SAM" id="MobiDB-lite"/>
    </source>
</evidence>
<feature type="compositionally biased region" description="Basic residues" evidence="1">
    <location>
        <begin position="10"/>
        <end position="25"/>
    </location>
</feature>